<comment type="caution">
    <text evidence="1">The sequence shown here is derived from an EMBL/GenBank/DDBJ whole genome shotgun (WGS) entry which is preliminary data.</text>
</comment>
<reference evidence="1" key="1">
    <citation type="submission" date="2019-08" db="EMBL/GenBank/DDBJ databases">
        <authorList>
            <person name="Kucharzyk K."/>
            <person name="Murdoch R.W."/>
            <person name="Higgins S."/>
            <person name="Loffler F."/>
        </authorList>
    </citation>
    <scope>NUCLEOTIDE SEQUENCE</scope>
</reference>
<organism evidence="1">
    <name type="scientific">bioreactor metagenome</name>
    <dbReference type="NCBI Taxonomy" id="1076179"/>
    <lineage>
        <taxon>unclassified sequences</taxon>
        <taxon>metagenomes</taxon>
        <taxon>ecological metagenomes</taxon>
    </lineage>
</organism>
<name>A0A645CXV2_9ZZZZ</name>
<dbReference type="EMBL" id="VSSQ01031221">
    <property type="protein sequence ID" value="MPM82030.1"/>
    <property type="molecule type" value="Genomic_DNA"/>
</dbReference>
<protein>
    <submittedName>
        <fullName evidence="1">Uncharacterized protein</fullName>
    </submittedName>
</protein>
<dbReference type="AlphaFoldDB" id="A0A645CXV2"/>
<sequence>MKTYLFLFMMSAFIVIGCKSATSGAAAYKPAKCITSDYKDFTLEWGYDYADSPQIMGYQLDENGYILLYKQDRDTRVKSFDSLGRIEGDKICNILEQLNSEMLKMPTLNEPGKKLCYIILKKPNVGMLNRVIWNEHNTYGSKGYRNLFDSLLSIVPHNFRN</sequence>
<evidence type="ECO:0000313" key="1">
    <source>
        <dbReference type="EMBL" id="MPM82030.1"/>
    </source>
</evidence>
<accession>A0A645CXV2</accession>
<gene>
    <name evidence="1" type="ORF">SDC9_129088</name>
</gene>
<dbReference type="PROSITE" id="PS51257">
    <property type="entry name" value="PROKAR_LIPOPROTEIN"/>
    <property type="match status" value="1"/>
</dbReference>
<proteinExistence type="predicted"/>